<keyword evidence="7 15" id="KW-0378">Hydrolase</keyword>
<dbReference type="GO" id="GO:0008270">
    <property type="term" value="F:zinc ion binding"/>
    <property type="evidence" value="ECO:0007669"/>
    <property type="project" value="UniProtKB-UniRule"/>
</dbReference>
<comment type="function">
    <text evidence="15">Involved in base excision repair of DNA damaged by oxidation or by mutagenic agents. Acts as DNA glycosylase that recognizes and removes damaged bases. Has a preference for oxidized purines, such as 7,8-dihydro-8-oxoguanine (8-oxoG). Has AP (apurinic/apyrimidinic) lyase activity and introduces nicks in the DNA strand. Cleaves the DNA backbone by beta-delta elimination to generate a single-strand break at the site of the removed base with both 3'- and 5'-phosphates.</text>
</comment>
<dbReference type="SMART" id="SM00898">
    <property type="entry name" value="Fapy_DNA_glyco"/>
    <property type="match status" value="1"/>
</dbReference>
<accession>A0A060H1B6</accession>
<feature type="active site" description="Proton donor; for beta-elimination activity" evidence="15">
    <location>
        <position position="58"/>
    </location>
</feature>
<dbReference type="InterPro" id="IPR015886">
    <property type="entry name" value="H2TH_FPG"/>
</dbReference>
<feature type="domain" description="FPG-type" evidence="16">
    <location>
        <begin position="237"/>
        <end position="271"/>
    </location>
</feature>
<dbReference type="InterPro" id="IPR010979">
    <property type="entry name" value="Ribosomal_uS13-like_H2TH"/>
</dbReference>
<dbReference type="KEGG" id="xfs:D934_01215"/>
<evidence type="ECO:0000256" key="5">
    <source>
        <dbReference type="ARBA" id="ARBA00022763"/>
    </source>
</evidence>
<dbReference type="Pfam" id="PF01149">
    <property type="entry name" value="Fapy_DNA_glyco"/>
    <property type="match status" value="1"/>
</dbReference>
<protein>
    <recommendedName>
        <fullName evidence="15">Formamidopyrimidine-DNA glycosylase</fullName>
        <shortName evidence="15">Fapy-DNA glycosylase</shortName>
        <ecNumber evidence="15">3.2.2.23</ecNumber>
    </recommendedName>
    <alternativeName>
        <fullName evidence="15">DNA-(apurinic or apyrimidinic site) lyase MutM</fullName>
        <shortName evidence="15">AP lyase MutM</shortName>
        <ecNumber evidence="15">4.2.99.18</ecNumber>
    </alternativeName>
</protein>
<dbReference type="InterPro" id="IPR020629">
    <property type="entry name" value="FPG_Glyclase"/>
</dbReference>
<dbReference type="PANTHER" id="PTHR22993">
    <property type="entry name" value="FORMAMIDOPYRIMIDINE-DNA GLYCOSYLASE"/>
    <property type="match status" value="1"/>
</dbReference>
<dbReference type="EC" id="4.2.99.18" evidence="15"/>
<feature type="active site" description="Proton donor; for delta-elimination activity" evidence="15">
    <location>
        <position position="261"/>
    </location>
</feature>
<evidence type="ECO:0000256" key="4">
    <source>
        <dbReference type="ARBA" id="ARBA00022723"/>
    </source>
</evidence>
<dbReference type="InterPro" id="IPR012319">
    <property type="entry name" value="FPG_cat"/>
</dbReference>
<comment type="cofactor">
    <cofactor evidence="15">
        <name>Zn(2+)</name>
        <dbReference type="ChEBI" id="CHEBI:29105"/>
    </cofactor>
    <text evidence="15">Binds 1 zinc ion per subunit.</text>
</comment>
<evidence type="ECO:0000256" key="3">
    <source>
        <dbReference type="ARBA" id="ARBA00011245"/>
    </source>
</evidence>
<comment type="catalytic activity">
    <reaction evidence="1 15">
        <text>Hydrolysis of DNA containing ring-opened 7-methylguanine residues, releasing 2,6-diamino-4-hydroxy-5-(N-methyl)formamidopyrimidine.</text>
        <dbReference type="EC" id="3.2.2.23"/>
    </reaction>
</comment>
<dbReference type="FunFam" id="1.10.8.50:FF:000003">
    <property type="entry name" value="Formamidopyrimidine-DNA glycosylase"/>
    <property type="match status" value="1"/>
</dbReference>
<evidence type="ECO:0000313" key="20">
    <source>
        <dbReference type="Proteomes" id="UP000027215"/>
    </source>
</evidence>
<evidence type="ECO:0000256" key="8">
    <source>
        <dbReference type="ARBA" id="ARBA00022833"/>
    </source>
</evidence>
<evidence type="ECO:0000256" key="15">
    <source>
        <dbReference type="HAMAP-Rule" id="MF_00103"/>
    </source>
</evidence>
<dbReference type="Gene3D" id="1.10.8.50">
    <property type="match status" value="1"/>
</dbReference>
<dbReference type="CDD" id="cd08966">
    <property type="entry name" value="EcFpg-like_N"/>
    <property type="match status" value="1"/>
</dbReference>
<keyword evidence="12 15" id="KW-0511">Multifunctional enzyme</keyword>
<dbReference type="SMART" id="SM01232">
    <property type="entry name" value="H2TH"/>
    <property type="match status" value="1"/>
</dbReference>
<dbReference type="RefSeq" id="WP_020852869.1">
    <property type="nucleotide sequence ID" value="NZ_CP006696.1"/>
</dbReference>
<evidence type="ECO:0000256" key="9">
    <source>
        <dbReference type="ARBA" id="ARBA00023125"/>
    </source>
</evidence>
<dbReference type="Proteomes" id="UP000027215">
    <property type="component" value="Chromosome"/>
</dbReference>
<feature type="active site" description="Schiff-base intermediate with DNA" evidence="15">
    <location>
        <position position="2"/>
    </location>
</feature>
<evidence type="ECO:0000256" key="7">
    <source>
        <dbReference type="ARBA" id="ARBA00022801"/>
    </source>
</evidence>
<comment type="subunit">
    <text evidence="3 15">Monomer.</text>
</comment>
<evidence type="ECO:0000256" key="14">
    <source>
        <dbReference type="ARBA" id="ARBA00044632"/>
    </source>
</evidence>
<feature type="domain" description="Formamidopyrimidine-DNA glycosylase catalytic" evidence="17">
    <location>
        <begin position="2"/>
        <end position="114"/>
    </location>
</feature>
<dbReference type="InterPro" id="IPR000214">
    <property type="entry name" value="Znf_DNA_glyclase/AP_lyase"/>
</dbReference>
<feature type="binding site" evidence="15">
    <location>
        <position position="152"/>
    </location>
    <ligand>
        <name>DNA</name>
        <dbReference type="ChEBI" id="CHEBI:16991"/>
    </ligand>
</feature>
<dbReference type="GO" id="GO:0034039">
    <property type="term" value="F:8-oxo-7,8-dihydroguanine DNA N-glycosylase activity"/>
    <property type="evidence" value="ECO:0007669"/>
    <property type="project" value="TreeGrafter"/>
</dbReference>
<evidence type="ECO:0000256" key="10">
    <source>
        <dbReference type="ARBA" id="ARBA00023204"/>
    </source>
</evidence>
<evidence type="ECO:0000256" key="11">
    <source>
        <dbReference type="ARBA" id="ARBA00023239"/>
    </source>
</evidence>
<evidence type="ECO:0000256" key="1">
    <source>
        <dbReference type="ARBA" id="ARBA00001668"/>
    </source>
</evidence>
<dbReference type="EC" id="3.2.2.23" evidence="15"/>
<dbReference type="SUPFAM" id="SSF46946">
    <property type="entry name" value="S13-like H2TH domain"/>
    <property type="match status" value="1"/>
</dbReference>
<feature type="binding site" evidence="15">
    <location>
        <position position="92"/>
    </location>
    <ligand>
        <name>DNA</name>
        <dbReference type="ChEBI" id="CHEBI:16991"/>
    </ligand>
</feature>
<dbReference type="PROSITE" id="PS51068">
    <property type="entry name" value="FPG_CAT"/>
    <property type="match status" value="1"/>
</dbReference>
<dbReference type="FunFam" id="3.20.190.10:FF:000001">
    <property type="entry name" value="Formamidopyrimidine-DNA glycosylase"/>
    <property type="match status" value="1"/>
</dbReference>
<evidence type="ECO:0000256" key="13">
    <source>
        <dbReference type="ARBA" id="ARBA00023295"/>
    </source>
</evidence>
<dbReference type="NCBIfam" id="NF002211">
    <property type="entry name" value="PRK01103.1"/>
    <property type="match status" value="1"/>
</dbReference>
<dbReference type="GO" id="GO:0003684">
    <property type="term" value="F:damaged DNA binding"/>
    <property type="evidence" value="ECO:0007669"/>
    <property type="project" value="InterPro"/>
</dbReference>
<feature type="active site" description="Proton donor" evidence="15">
    <location>
        <position position="3"/>
    </location>
</feature>
<dbReference type="Gene3D" id="3.20.190.10">
    <property type="entry name" value="MutM-like, N-terminal"/>
    <property type="match status" value="1"/>
</dbReference>
<dbReference type="AlphaFoldDB" id="A0A060H1B6"/>
<keyword evidence="6 15" id="KW-0863">Zinc-finger</keyword>
<comment type="similarity">
    <text evidence="2 15">Belongs to the FPG family.</text>
</comment>
<dbReference type="PROSITE" id="PS01242">
    <property type="entry name" value="ZF_FPG_1"/>
    <property type="match status" value="1"/>
</dbReference>
<dbReference type="HOGENOM" id="CLU_038423_1_1_6"/>
<evidence type="ECO:0000313" key="19">
    <source>
        <dbReference type="EMBL" id="AIC09308.1"/>
    </source>
</evidence>
<keyword evidence="9 15" id="KW-0238">DNA-binding</keyword>
<feature type="binding site" evidence="15">
    <location>
        <position position="111"/>
    </location>
    <ligand>
        <name>DNA</name>
        <dbReference type="ChEBI" id="CHEBI:16991"/>
    </ligand>
</feature>
<dbReference type="PATRIC" id="fig|155920.8.peg.288"/>
<proteinExistence type="inferred from homology"/>
<dbReference type="GO" id="GO:0006284">
    <property type="term" value="P:base-excision repair"/>
    <property type="evidence" value="ECO:0007669"/>
    <property type="project" value="InterPro"/>
</dbReference>
<dbReference type="NCBIfam" id="TIGR00577">
    <property type="entry name" value="fpg"/>
    <property type="match status" value="1"/>
</dbReference>
<evidence type="ECO:0000256" key="2">
    <source>
        <dbReference type="ARBA" id="ARBA00009409"/>
    </source>
</evidence>
<gene>
    <name evidence="15" type="primary">mutM</name>
    <name evidence="15" type="synonym">fpg</name>
    <name evidence="18" type="ORF">D934_01215</name>
    <name evidence="19" type="ORF">D934_01680</name>
</gene>
<dbReference type="PANTHER" id="PTHR22993:SF9">
    <property type="entry name" value="FORMAMIDOPYRIMIDINE-DNA GLYCOSYLASE"/>
    <property type="match status" value="1"/>
</dbReference>
<evidence type="ECO:0000256" key="12">
    <source>
        <dbReference type="ARBA" id="ARBA00023268"/>
    </source>
</evidence>
<organism evidence="19 20">
    <name type="scientific">Xylella fastidiosa subsp. sandyi Ann-1</name>
    <dbReference type="NCBI Taxonomy" id="155920"/>
    <lineage>
        <taxon>Bacteria</taxon>
        <taxon>Pseudomonadati</taxon>
        <taxon>Pseudomonadota</taxon>
        <taxon>Gammaproteobacteria</taxon>
        <taxon>Lysobacterales</taxon>
        <taxon>Lysobacteraceae</taxon>
        <taxon>Xylella</taxon>
    </lineage>
</organism>
<dbReference type="EMBL" id="CP006696">
    <property type="protein sequence ID" value="AIC09308.1"/>
    <property type="molecule type" value="Genomic_DNA"/>
</dbReference>
<sequence length="271" mass="31056">MPELPEVETTLRGLLPYLTNQLIYSLTLRRRTLRWNIPSHIESRLPGHRITTVCRRAKYLLIDTNAGGSLIIHLGMSGTLRLLAPETPLRPHDHVDIMLNNRRVLRFNDPRRFGCLLWQEDGQIHPLLQRLGCEPLSDSFNGDYLYQCSRARNVSVKTLLMDQRIVVGVGNIYAAESLFRAGISPLCEADKISLQRYRRLAEVVKDILLYAINRGGTTLRDFLSPDGRPGYFKQELFVYGRQQQPCKQCGSLLRQTTIRQRTTVWCGHCQG</sequence>
<reference evidence="19 20" key="1">
    <citation type="submission" date="2013-08" db="EMBL/GenBank/DDBJ databases">
        <authorList>
            <person name="Stouthamer R."/>
            <person name="Nunney L."/>
        </authorList>
    </citation>
    <scope>NUCLEOTIDE SEQUENCE [LARGE SCALE GENOMIC DNA]</scope>
    <source>
        <strain evidence="20">ann-1</strain>
        <strain evidence="19">Ann-1</strain>
    </source>
</reference>
<evidence type="ECO:0000256" key="6">
    <source>
        <dbReference type="ARBA" id="ARBA00022771"/>
    </source>
</evidence>
<keyword evidence="5 15" id="KW-0227">DNA damage</keyword>
<dbReference type="GO" id="GO:0140078">
    <property type="term" value="F:class I DNA-(apurinic or apyrimidinic site) endonuclease activity"/>
    <property type="evidence" value="ECO:0007669"/>
    <property type="project" value="UniProtKB-EC"/>
</dbReference>
<evidence type="ECO:0000259" key="16">
    <source>
        <dbReference type="PROSITE" id="PS51066"/>
    </source>
</evidence>
<dbReference type="SUPFAM" id="SSF57716">
    <property type="entry name" value="Glucocorticoid receptor-like (DNA-binding domain)"/>
    <property type="match status" value="1"/>
</dbReference>
<keyword evidence="8 15" id="KW-0862">Zinc</keyword>
<keyword evidence="13 15" id="KW-0326">Glycosidase</keyword>
<dbReference type="InterPro" id="IPR035937">
    <property type="entry name" value="FPG_N"/>
</dbReference>
<dbReference type="PROSITE" id="PS51066">
    <property type="entry name" value="ZF_FPG_2"/>
    <property type="match status" value="1"/>
</dbReference>
<dbReference type="Pfam" id="PF06831">
    <property type="entry name" value="H2TH"/>
    <property type="match status" value="1"/>
</dbReference>
<evidence type="ECO:0000259" key="17">
    <source>
        <dbReference type="PROSITE" id="PS51068"/>
    </source>
</evidence>
<dbReference type="SUPFAM" id="SSF81624">
    <property type="entry name" value="N-terminal domain of MutM-like DNA repair proteins"/>
    <property type="match status" value="1"/>
</dbReference>
<keyword evidence="11 15" id="KW-0456">Lyase</keyword>
<dbReference type="KEGG" id="xfs:D934_01680"/>
<comment type="catalytic activity">
    <reaction evidence="14 15">
        <text>2'-deoxyribonucleotide-(2'-deoxyribose 5'-phosphate)-2'-deoxyribonucleotide-DNA = a 3'-end 2'-deoxyribonucleotide-(2,3-dehydro-2,3-deoxyribose 5'-phosphate)-DNA + a 5'-end 5'-phospho-2'-deoxyribonucleoside-DNA + H(+)</text>
        <dbReference type="Rhea" id="RHEA:66592"/>
        <dbReference type="Rhea" id="RHEA-COMP:13180"/>
        <dbReference type="Rhea" id="RHEA-COMP:16897"/>
        <dbReference type="Rhea" id="RHEA-COMP:17067"/>
        <dbReference type="ChEBI" id="CHEBI:15378"/>
        <dbReference type="ChEBI" id="CHEBI:136412"/>
        <dbReference type="ChEBI" id="CHEBI:157695"/>
        <dbReference type="ChEBI" id="CHEBI:167181"/>
        <dbReference type="EC" id="4.2.99.18"/>
    </reaction>
</comment>
<dbReference type="EMBL" id="CP006696">
    <property type="protein sequence ID" value="AIC09242.1"/>
    <property type="molecule type" value="Genomic_DNA"/>
</dbReference>
<keyword evidence="10 15" id="KW-0234">DNA repair</keyword>
<evidence type="ECO:0000313" key="18">
    <source>
        <dbReference type="EMBL" id="AIC09242.1"/>
    </source>
</evidence>
<dbReference type="HAMAP" id="MF_00103">
    <property type="entry name" value="Fapy_DNA_glycosyl"/>
    <property type="match status" value="1"/>
</dbReference>
<dbReference type="InterPro" id="IPR015887">
    <property type="entry name" value="DNA_glyclase_Znf_dom_DNA_BS"/>
</dbReference>
<name>A0A060H1B6_XYLFS</name>
<keyword evidence="4 15" id="KW-0479">Metal-binding</keyword>